<proteinExistence type="predicted"/>
<reference evidence="1 2" key="1">
    <citation type="submission" date="2010-07" db="EMBL/GenBank/DDBJ databases">
        <authorList>
            <person name="Sid Ahmed O."/>
        </authorList>
    </citation>
    <scope>NUCLEOTIDE SEQUENCE [LARGE SCALE GENOMIC DNA]</scope>
    <source>
        <strain evidence="1 2">TX4248</strain>
    </source>
</reference>
<dbReference type="Proteomes" id="UP000004846">
    <property type="component" value="Unassembled WGS sequence"/>
</dbReference>
<dbReference type="InterPro" id="IPR007530">
    <property type="entry name" value="Aminoglycoside_adenylylTfrase"/>
</dbReference>
<dbReference type="AlphaFoldDB" id="A0A125W939"/>
<dbReference type="HOGENOM" id="CLU_076578_2_0_9"/>
<dbReference type="SUPFAM" id="SSF81631">
    <property type="entry name" value="PAP/OAS1 substrate-binding domain"/>
    <property type="match status" value="1"/>
</dbReference>
<comment type="caution">
    <text evidence="1">The sequence shown here is derived from an EMBL/GenBank/DDBJ whole genome shotgun (WGS) entry which is preliminary data.</text>
</comment>
<evidence type="ECO:0000313" key="2">
    <source>
        <dbReference type="Proteomes" id="UP000004846"/>
    </source>
</evidence>
<protein>
    <submittedName>
        <fullName evidence="1">Streptomycin adenylyltransferase</fullName>
    </submittedName>
</protein>
<gene>
    <name evidence="1" type="ORF">HMPREF9498_00469</name>
</gene>
<keyword evidence="1" id="KW-0548">Nucleotidyltransferase</keyword>
<accession>A0A125W939</accession>
<dbReference type="EMBL" id="AEBR01000012">
    <property type="protein sequence ID" value="EFM83889.1"/>
    <property type="molecule type" value="Genomic_DNA"/>
</dbReference>
<evidence type="ECO:0000313" key="1">
    <source>
        <dbReference type="EMBL" id="EFM83889.1"/>
    </source>
</evidence>
<dbReference type="Pfam" id="PF04439">
    <property type="entry name" value="Adenyl_transf"/>
    <property type="match status" value="1"/>
</dbReference>
<dbReference type="Gene3D" id="3.30.460.10">
    <property type="entry name" value="Beta Polymerase, domain 2"/>
    <property type="match status" value="1"/>
</dbReference>
<sequence>MRTEEEMFQLIMDVAKQEEHIRAVGMVGSRTNVKAPKDSFQDFDIVYIVEPCAEFFETATWIAKFGQPLIMQRPKEMTLFPTEPKTRETFLMLFEDGQRIDLTLCPLAEKDNWHEGDSLAIILLDKDENLPPLPVASDKNYTVTVPNQQQFNDCCNEFWWLVRM</sequence>
<dbReference type="InterPro" id="IPR043519">
    <property type="entry name" value="NT_sf"/>
</dbReference>
<organism evidence="1 2">
    <name type="scientific">Enterococcus faecalis TX4248</name>
    <dbReference type="NCBI Taxonomy" id="749495"/>
    <lineage>
        <taxon>Bacteria</taxon>
        <taxon>Bacillati</taxon>
        <taxon>Bacillota</taxon>
        <taxon>Bacilli</taxon>
        <taxon>Lactobacillales</taxon>
        <taxon>Enterococcaceae</taxon>
        <taxon>Enterococcus</taxon>
    </lineage>
</organism>
<dbReference type="SUPFAM" id="SSF81301">
    <property type="entry name" value="Nucleotidyltransferase"/>
    <property type="match status" value="1"/>
</dbReference>
<dbReference type="GO" id="GO:0016779">
    <property type="term" value="F:nucleotidyltransferase activity"/>
    <property type="evidence" value="ECO:0007669"/>
    <property type="project" value="UniProtKB-KW"/>
</dbReference>
<keyword evidence="1" id="KW-0808">Transferase</keyword>
<name>A0A125W939_ENTFL</name>